<dbReference type="EMBL" id="JABFAD010000009">
    <property type="protein sequence ID" value="MBA0808962.1"/>
    <property type="molecule type" value="Genomic_DNA"/>
</dbReference>
<dbReference type="AlphaFoldDB" id="A0A7J9HGS2"/>
<sequence length="98" mass="11099">MPSTRKFSDLVIVPDKLDDLKAVKLGGFADVEKENFIARRLIPLFGENNPFIISKSGGKCIKHVVKVAKLEKKGKYPYKFKVVENVDENFPDHAHMNV</sequence>
<organism evidence="1 2">
    <name type="scientific">Gossypium harknessii</name>
    <dbReference type="NCBI Taxonomy" id="34285"/>
    <lineage>
        <taxon>Eukaryota</taxon>
        <taxon>Viridiplantae</taxon>
        <taxon>Streptophyta</taxon>
        <taxon>Embryophyta</taxon>
        <taxon>Tracheophyta</taxon>
        <taxon>Spermatophyta</taxon>
        <taxon>Magnoliopsida</taxon>
        <taxon>eudicotyledons</taxon>
        <taxon>Gunneridae</taxon>
        <taxon>Pentapetalae</taxon>
        <taxon>rosids</taxon>
        <taxon>malvids</taxon>
        <taxon>Malvales</taxon>
        <taxon>Malvaceae</taxon>
        <taxon>Malvoideae</taxon>
        <taxon>Gossypium</taxon>
    </lineage>
</organism>
<reference evidence="1 2" key="1">
    <citation type="journal article" date="2019" name="Genome Biol. Evol.">
        <title>Insights into the evolution of the New World diploid cottons (Gossypium, subgenus Houzingenia) based on genome sequencing.</title>
        <authorList>
            <person name="Grover C.E."/>
            <person name="Arick M.A. 2nd"/>
            <person name="Thrash A."/>
            <person name="Conover J.L."/>
            <person name="Sanders W.S."/>
            <person name="Peterson D.G."/>
            <person name="Frelichowski J.E."/>
            <person name="Scheffler J.A."/>
            <person name="Scheffler B.E."/>
            <person name="Wendel J.F."/>
        </authorList>
    </citation>
    <scope>NUCLEOTIDE SEQUENCE [LARGE SCALE GENOMIC DNA]</scope>
    <source>
        <strain evidence="1">0</strain>
        <tissue evidence="1">Leaf</tissue>
    </source>
</reference>
<evidence type="ECO:0000313" key="1">
    <source>
        <dbReference type="EMBL" id="MBA0808962.1"/>
    </source>
</evidence>
<keyword evidence="2" id="KW-1185">Reference proteome</keyword>
<comment type="caution">
    <text evidence="1">The sequence shown here is derived from an EMBL/GenBank/DDBJ whole genome shotgun (WGS) entry which is preliminary data.</text>
</comment>
<accession>A0A7J9HGS2</accession>
<evidence type="ECO:0000313" key="2">
    <source>
        <dbReference type="Proteomes" id="UP000593560"/>
    </source>
</evidence>
<proteinExistence type="predicted"/>
<dbReference type="OrthoDB" id="976179at2759"/>
<gene>
    <name evidence="1" type="ORF">Gohar_024659</name>
</gene>
<protein>
    <submittedName>
        <fullName evidence="1">Uncharacterized protein</fullName>
    </submittedName>
</protein>
<name>A0A7J9HGS2_9ROSI</name>
<dbReference type="Proteomes" id="UP000593560">
    <property type="component" value="Unassembled WGS sequence"/>
</dbReference>